<evidence type="ECO:0000313" key="1">
    <source>
        <dbReference type="EMBL" id="GEM46280.1"/>
    </source>
</evidence>
<protein>
    <submittedName>
        <fullName evidence="1">Uncharacterized protein</fullName>
    </submittedName>
</protein>
<reference evidence="1 2" key="1">
    <citation type="submission" date="2019-07" db="EMBL/GenBank/DDBJ databases">
        <title>Whole genome shotgun sequence of Deinococcus cellulosilyticus NBRC 106333.</title>
        <authorList>
            <person name="Hosoyama A."/>
            <person name="Uohara A."/>
            <person name="Ohji S."/>
            <person name="Ichikawa N."/>
        </authorList>
    </citation>
    <scope>NUCLEOTIDE SEQUENCE [LARGE SCALE GENOMIC DNA]</scope>
    <source>
        <strain evidence="1 2">NBRC 106333</strain>
    </source>
</reference>
<dbReference type="Proteomes" id="UP000321306">
    <property type="component" value="Unassembled WGS sequence"/>
</dbReference>
<sequence>MFDGPASKFFFVLRTLILTLAGGLMLSHAAELPLSQVLRRQQAAYFDVEAQKARFVFDNRDFSLSLGIPTGAARIQVMKFYFAGRKMTHQQAIRISGLLSGVARTCYQLGADQQGELGAFLKFWLIQHDIPRQKNIGSLKLDVRHLPDGGVVVGLTRTGKTSLCQAL</sequence>
<organism evidence="1 2">
    <name type="scientific">Deinococcus cellulosilyticus (strain DSM 18568 / NBRC 106333 / KACC 11606 / 5516J-15)</name>
    <dbReference type="NCBI Taxonomy" id="1223518"/>
    <lineage>
        <taxon>Bacteria</taxon>
        <taxon>Thermotogati</taxon>
        <taxon>Deinococcota</taxon>
        <taxon>Deinococci</taxon>
        <taxon>Deinococcales</taxon>
        <taxon>Deinococcaceae</taxon>
        <taxon>Deinococcus</taxon>
    </lineage>
</organism>
<evidence type="ECO:0000313" key="2">
    <source>
        <dbReference type="Proteomes" id="UP000321306"/>
    </source>
</evidence>
<gene>
    <name evidence="1" type="ORF">DC3_19150</name>
</gene>
<proteinExistence type="predicted"/>
<accession>A0A511N079</accession>
<dbReference type="AlphaFoldDB" id="A0A511N079"/>
<comment type="caution">
    <text evidence="1">The sequence shown here is derived from an EMBL/GenBank/DDBJ whole genome shotgun (WGS) entry which is preliminary data.</text>
</comment>
<keyword evidence="2" id="KW-1185">Reference proteome</keyword>
<name>A0A511N079_DEIC1</name>
<dbReference type="EMBL" id="BJXB01000007">
    <property type="protein sequence ID" value="GEM46280.1"/>
    <property type="molecule type" value="Genomic_DNA"/>
</dbReference>